<keyword evidence="1" id="KW-0472">Membrane</keyword>
<dbReference type="Proteomes" id="UP001596270">
    <property type="component" value="Unassembled WGS sequence"/>
</dbReference>
<protein>
    <recommendedName>
        <fullName evidence="4">DinB-like domain-containing protein</fullName>
    </recommendedName>
</protein>
<keyword evidence="3" id="KW-1185">Reference proteome</keyword>
<dbReference type="EMBL" id="JBHSRS010000080">
    <property type="protein sequence ID" value="MFC6282797.1"/>
    <property type="molecule type" value="Genomic_DNA"/>
</dbReference>
<sequence>MGSVIPESAATLWGSALGAIVAIAGAQWVAKEQQRTQRHNAAALVRESYSRVLFSLDELCYVYGAPTTRADHAENDDEPNPLSCEDWAEISDFAGVLLENYAHLKSKSHRVDAAVTLLGQEELEAFLFLETEVEAMIELVQKLHEKARESPVRMYGSPASWTQRFALGIFLNHITTHMDKLT</sequence>
<accession>A0ABW1U1G7</accession>
<proteinExistence type="predicted"/>
<evidence type="ECO:0000256" key="1">
    <source>
        <dbReference type="SAM" id="Phobius"/>
    </source>
</evidence>
<organism evidence="2 3">
    <name type="scientific">Polaromonas aquatica</name>
    <dbReference type="NCBI Taxonomy" id="332657"/>
    <lineage>
        <taxon>Bacteria</taxon>
        <taxon>Pseudomonadati</taxon>
        <taxon>Pseudomonadota</taxon>
        <taxon>Betaproteobacteria</taxon>
        <taxon>Burkholderiales</taxon>
        <taxon>Comamonadaceae</taxon>
        <taxon>Polaromonas</taxon>
    </lineage>
</organism>
<comment type="caution">
    <text evidence="2">The sequence shown here is derived from an EMBL/GenBank/DDBJ whole genome shotgun (WGS) entry which is preliminary data.</text>
</comment>
<name>A0ABW1U1G7_9BURK</name>
<dbReference type="RefSeq" id="WP_371439244.1">
    <property type="nucleotide sequence ID" value="NZ_JBHSRS010000080.1"/>
</dbReference>
<reference evidence="3" key="1">
    <citation type="journal article" date="2019" name="Int. J. Syst. Evol. Microbiol.">
        <title>The Global Catalogue of Microorganisms (GCM) 10K type strain sequencing project: providing services to taxonomists for standard genome sequencing and annotation.</title>
        <authorList>
            <consortium name="The Broad Institute Genomics Platform"/>
            <consortium name="The Broad Institute Genome Sequencing Center for Infectious Disease"/>
            <person name="Wu L."/>
            <person name="Ma J."/>
        </authorList>
    </citation>
    <scope>NUCLEOTIDE SEQUENCE [LARGE SCALE GENOMIC DNA]</scope>
    <source>
        <strain evidence="3">CCUG 39402</strain>
    </source>
</reference>
<keyword evidence="1" id="KW-1133">Transmembrane helix</keyword>
<gene>
    <name evidence="2" type="ORF">ACFQND_16345</name>
</gene>
<evidence type="ECO:0000313" key="2">
    <source>
        <dbReference type="EMBL" id="MFC6282797.1"/>
    </source>
</evidence>
<evidence type="ECO:0000313" key="3">
    <source>
        <dbReference type="Proteomes" id="UP001596270"/>
    </source>
</evidence>
<keyword evidence="1" id="KW-0812">Transmembrane</keyword>
<evidence type="ECO:0008006" key="4">
    <source>
        <dbReference type="Google" id="ProtNLM"/>
    </source>
</evidence>
<feature type="transmembrane region" description="Helical" evidence="1">
    <location>
        <begin position="12"/>
        <end position="30"/>
    </location>
</feature>